<dbReference type="InterPro" id="IPR023271">
    <property type="entry name" value="Aquaporin-like"/>
</dbReference>
<feature type="transmembrane region" description="Helical" evidence="7">
    <location>
        <begin position="28"/>
        <end position="47"/>
    </location>
</feature>
<comment type="subcellular location">
    <subcellularLocation>
        <location evidence="1">Membrane</location>
        <topology evidence="1">Multi-pass membrane protein</topology>
    </subcellularLocation>
</comment>
<feature type="transmembrane region" description="Helical" evidence="7">
    <location>
        <begin position="74"/>
        <end position="95"/>
    </location>
</feature>
<keyword evidence="5 7" id="KW-0472">Membrane</keyword>
<keyword evidence="3 6" id="KW-0812">Transmembrane</keyword>
<keyword evidence="9" id="KW-1185">Reference proteome</keyword>
<dbReference type="VEuPathDB" id="FungiDB:ASPCADRAFT_206397"/>
<dbReference type="PRINTS" id="PR00783">
    <property type="entry name" value="MINTRINSICP"/>
</dbReference>
<dbReference type="GO" id="GO:0015250">
    <property type="term" value="F:water channel activity"/>
    <property type="evidence" value="ECO:0007669"/>
    <property type="project" value="TreeGrafter"/>
</dbReference>
<evidence type="ECO:0000256" key="2">
    <source>
        <dbReference type="ARBA" id="ARBA00006175"/>
    </source>
</evidence>
<dbReference type="InterPro" id="IPR000425">
    <property type="entry name" value="MIP"/>
</dbReference>
<protein>
    <recommendedName>
        <fullName evidence="10">Aquaporin</fullName>
    </recommendedName>
</protein>
<evidence type="ECO:0000256" key="4">
    <source>
        <dbReference type="ARBA" id="ARBA00022989"/>
    </source>
</evidence>
<dbReference type="PANTHER" id="PTHR19139:SF199">
    <property type="entry name" value="MIP17260P"/>
    <property type="match status" value="1"/>
</dbReference>
<evidence type="ECO:0000256" key="1">
    <source>
        <dbReference type="ARBA" id="ARBA00004141"/>
    </source>
</evidence>
<evidence type="ECO:0000256" key="7">
    <source>
        <dbReference type="SAM" id="Phobius"/>
    </source>
</evidence>
<evidence type="ECO:0000313" key="9">
    <source>
        <dbReference type="Proteomes" id="UP000188318"/>
    </source>
</evidence>
<gene>
    <name evidence="8" type="ORF">ASPCADRAFT_206397</name>
</gene>
<dbReference type="InterPro" id="IPR034294">
    <property type="entry name" value="Aquaporin_transptr"/>
</dbReference>
<dbReference type="OrthoDB" id="1193027at2759"/>
<evidence type="ECO:0000313" key="8">
    <source>
        <dbReference type="EMBL" id="OOF97604.1"/>
    </source>
</evidence>
<feature type="transmembrane region" description="Helical" evidence="7">
    <location>
        <begin position="147"/>
        <end position="170"/>
    </location>
</feature>
<keyword evidence="4 7" id="KW-1133">Transmembrane helix</keyword>
<dbReference type="Proteomes" id="UP000188318">
    <property type="component" value="Unassembled WGS sequence"/>
</dbReference>
<dbReference type="Gene3D" id="1.20.1080.10">
    <property type="entry name" value="Glycerol uptake facilitator protein"/>
    <property type="match status" value="1"/>
</dbReference>
<proteinExistence type="inferred from homology"/>
<name>A0A1R3RT06_ASPC5</name>
<evidence type="ECO:0000256" key="3">
    <source>
        <dbReference type="ARBA" id="ARBA00022692"/>
    </source>
</evidence>
<dbReference type="EMBL" id="KV907497">
    <property type="protein sequence ID" value="OOF97604.1"/>
    <property type="molecule type" value="Genomic_DNA"/>
</dbReference>
<keyword evidence="6" id="KW-0813">Transport</keyword>
<dbReference type="PANTHER" id="PTHR19139">
    <property type="entry name" value="AQUAPORIN TRANSPORTER"/>
    <property type="match status" value="1"/>
</dbReference>
<reference evidence="9" key="1">
    <citation type="journal article" date="2017" name="Genome Biol.">
        <title>Comparative genomics reveals high biological diversity and specific adaptations in the industrially and medically important fungal genus Aspergillus.</title>
        <authorList>
            <person name="de Vries R.P."/>
            <person name="Riley R."/>
            <person name="Wiebenga A."/>
            <person name="Aguilar-Osorio G."/>
            <person name="Amillis S."/>
            <person name="Uchima C.A."/>
            <person name="Anderluh G."/>
            <person name="Asadollahi M."/>
            <person name="Askin M."/>
            <person name="Barry K."/>
            <person name="Battaglia E."/>
            <person name="Bayram O."/>
            <person name="Benocci T."/>
            <person name="Braus-Stromeyer S.A."/>
            <person name="Caldana C."/>
            <person name="Canovas D."/>
            <person name="Cerqueira G.C."/>
            <person name="Chen F."/>
            <person name="Chen W."/>
            <person name="Choi C."/>
            <person name="Clum A."/>
            <person name="Dos Santos R.A."/>
            <person name="Damasio A.R."/>
            <person name="Diallinas G."/>
            <person name="Emri T."/>
            <person name="Fekete E."/>
            <person name="Flipphi M."/>
            <person name="Freyberg S."/>
            <person name="Gallo A."/>
            <person name="Gournas C."/>
            <person name="Habgood R."/>
            <person name="Hainaut M."/>
            <person name="Harispe M.L."/>
            <person name="Henrissat B."/>
            <person name="Hilden K.S."/>
            <person name="Hope R."/>
            <person name="Hossain A."/>
            <person name="Karabika E."/>
            <person name="Karaffa L."/>
            <person name="Karanyi Z."/>
            <person name="Krasevec N."/>
            <person name="Kuo A."/>
            <person name="Kusch H."/>
            <person name="LaButti K."/>
            <person name="Lagendijk E.L."/>
            <person name="Lapidus A."/>
            <person name="Levasseur A."/>
            <person name="Lindquist E."/>
            <person name="Lipzen A."/>
            <person name="Logrieco A.F."/>
            <person name="MacCabe A."/>
            <person name="Maekelae M.R."/>
            <person name="Malavazi I."/>
            <person name="Melin P."/>
            <person name="Meyer V."/>
            <person name="Mielnichuk N."/>
            <person name="Miskei M."/>
            <person name="Molnar A.P."/>
            <person name="Mule G."/>
            <person name="Ngan C.Y."/>
            <person name="Orejas M."/>
            <person name="Orosz E."/>
            <person name="Ouedraogo J.P."/>
            <person name="Overkamp K.M."/>
            <person name="Park H.-S."/>
            <person name="Perrone G."/>
            <person name="Piumi F."/>
            <person name="Punt P.J."/>
            <person name="Ram A.F."/>
            <person name="Ramon A."/>
            <person name="Rauscher S."/>
            <person name="Record E."/>
            <person name="Riano-Pachon D.M."/>
            <person name="Robert V."/>
            <person name="Roehrig J."/>
            <person name="Ruller R."/>
            <person name="Salamov A."/>
            <person name="Salih N.S."/>
            <person name="Samson R.A."/>
            <person name="Sandor E."/>
            <person name="Sanguinetti M."/>
            <person name="Schuetze T."/>
            <person name="Sepcic K."/>
            <person name="Shelest E."/>
            <person name="Sherlock G."/>
            <person name="Sophianopoulou V."/>
            <person name="Squina F.M."/>
            <person name="Sun H."/>
            <person name="Susca A."/>
            <person name="Todd R.B."/>
            <person name="Tsang A."/>
            <person name="Unkles S.E."/>
            <person name="van de Wiele N."/>
            <person name="van Rossen-Uffink D."/>
            <person name="Oliveira J.V."/>
            <person name="Vesth T.C."/>
            <person name="Visser J."/>
            <person name="Yu J.-H."/>
            <person name="Zhou M."/>
            <person name="Andersen M.R."/>
            <person name="Archer D.B."/>
            <person name="Baker S.E."/>
            <person name="Benoit I."/>
            <person name="Brakhage A.A."/>
            <person name="Braus G.H."/>
            <person name="Fischer R."/>
            <person name="Frisvad J.C."/>
            <person name="Goldman G.H."/>
            <person name="Houbraken J."/>
            <person name="Oakley B."/>
            <person name="Pocsi I."/>
            <person name="Scazzocchio C."/>
            <person name="Seiboth B."/>
            <person name="vanKuyk P.A."/>
            <person name="Wortman J."/>
            <person name="Dyer P.S."/>
            <person name="Grigoriev I.V."/>
        </authorList>
    </citation>
    <scope>NUCLEOTIDE SEQUENCE [LARGE SCALE GENOMIC DNA]</scope>
    <source>
        <strain evidence="9">ITEM 5010</strain>
    </source>
</reference>
<evidence type="ECO:0008006" key="10">
    <source>
        <dbReference type="Google" id="ProtNLM"/>
    </source>
</evidence>
<evidence type="ECO:0000256" key="5">
    <source>
        <dbReference type="ARBA" id="ARBA00023136"/>
    </source>
</evidence>
<feature type="transmembrane region" description="Helical" evidence="7">
    <location>
        <begin position="190"/>
        <end position="210"/>
    </location>
</feature>
<dbReference type="STRING" id="602072.A0A1R3RT06"/>
<dbReference type="Pfam" id="PF00230">
    <property type="entry name" value="MIP"/>
    <property type="match status" value="1"/>
</dbReference>
<comment type="similarity">
    <text evidence="2 6">Belongs to the MIP/aquaporin (TC 1.A.8) family.</text>
</comment>
<feature type="transmembrane region" description="Helical" evidence="7">
    <location>
        <begin position="115"/>
        <end position="135"/>
    </location>
</feature>
<dbReference type="GO" id="GO:0005886">
    <property type="term" value="C:plasma membrane"/>
    <property type="evidence" value="ECO:0007669"/>
    <property type="project" value="TreeGrafter"/>
</dbReference>
<dbReference type="SUPFAM" id="SSF81338">
    <property type="entry name" value="Aquaporin-like"/>
    <property type="match status" value="1"/>
</dbReference>
<sequence length="222" mass="24174">MLNWVTIRPYSPGNNNLPPLDDLNPIRGLPATIVNVCLLPLIIYTFARSTGGHVNPIITLAAYFTREISPYRTVLYLTGQAMGGILAGWATRKAYGGTDFLVRGCAFSAVPSRNAYFIETISCFALLAAIVRATTNQKPRTMFHNTLSPWVVGIATEGACWVSRLIWQAYPGAGFNPAQCLGVYPASHPFYYHLIPWTAAVTAAAAYGLVHRLLLSAPSVWA</sequence>
<dbReference type="OMA" id="ETISCFA"/>
<accession>A0A1R3RT06</accession>
<dbReference type="AlphaFoldDB" id="A0A1R3RT06"/>
<evidence type="ECO:0000256" key="6">
    <source>
        <dbReference type="RuleBase" id="RU000477"/>
    </source>
</evidence>
<organism evidence="8 9">
    <name type="scientific">Aspergillus carbonarius (strain ITEM 5010)</name>
    <dbReference type="NCBI Taxonomy" id="602072"/>
    <lineage>
        <taxon>Eukaryota</taxon>
        <taxon>Fungi</taxon>
        <taxon>Dikarya</taxon>
        <taxon>Ascomycota</taxon>
        <taxon>Pezizomycotina</taxon>
        <taxon>Eurotiomycetes</taxon>
        <taxon>Eurotiomycetidae</taxon>
        <taxon>Eurotiales</taxon>
        <taxon>Aspergillaceae</taxon>
        <taxon>Aspergillus</taxon>
        <taxon>Aspergillus subgen. Circumdati</taxon>
    </lineage>
</organism>